<organism evidence="2 3">
    <name type="scientific">Calothrix parasitica NIES-267</name>
    <dbReference type="NCBI Taxonomy" id="1973488"/>
    <lineage>
        <taxon>Bacteria</taxon>
        <taxon>Bacillati</taxon>
        <taxon>Cyanobacteriota</taxon>
        <taxon>Cyanophyceae</taxon>
        <taxon>Nostocales</taxon>
        <taxon>Calotrichaceae</taxon>
        <taxon>Calothrix</taxon>
    </lineage>
</organism>
<protein>
    <submittedName>
        <fullName evidence="2">KaiB domain protein</fullName>
    </submittedName>
</protein>
<dbReference type="InterPro" id="IPR036249">
    <property type="entry name" value="Thioredoxin-like_sf"/>
</dbReference>
<name>A0A1Z4LHA5_9CYAN</name>
<dbReference type="InterPro" id="IPR011649">
    <property type="entry name" value="KaiB_domain"/>
</dbReference>
<accession>A0A1Z4LHA5</accession>
<feature type="domain" description="KaiB" evidence="1">
    <location>
        <begin position="13"/>
        <end position="94"/>
    </location>
</feature>
<reference evidence="2 3" key="1">
    <citation type="submission" date="2017-06" db="EMBL/GenBank/DDBJ databases">
        <title>Genome sequencing of cyanobaciteial culture collection at National Institute for Environmental Studies (NIES).</title>
        <authorList>
            <person name="Hirose Y."/>
            <person name="Shimura Y."/>
            <person name="Fujisawa T."/>
            <person name="Nakamura Y."/>
            <person name="Kawachi M."/>
        </authorList>
    </citation>
    <scope>NUCLEOTIDE SEQUENCE [LARGE SCALE GENOMIC DNA]</scope>
    <source>
        <strain evidence="2 3">NIES-267</strain>
    </source>
</reference>
<dbReference type="InterPro" id="IPR039022">
    <property type="entry name" value="KaiB-like"/>
</dbReference>
<gene>
    <name evidence="2" type="ORF">NIES267_00510</name>
</gene>
<sequence length="104" mass="11962">MCKSRLDSKHVLKLYVTGDTVRSDRAIFNLEKLCQENFLDEYKIHIIDVLKQPDIAEKEKIIVTPTLIRESPLPQVRIIGDLSDIKTVLMGLGINTRKHDIFSE</sequence>
<proteinExistence type="predicted"/>
<dbReference type="SMART" id="SM01248">
    <property type="entry name" value="KaiB"/>
    <property type="match status" value="1"/>
</dbReference>
<dbReference type="AlphaFoldDB" id="A0A1Z4LHA5"/>
<dbReference type="OrthoDB" id="5458519at2"/>
<dbReference type="CDD" id="cd02978">
    <property type="entry name" value="KaiB_like"/>
    <property type="match status" value="1"/>
</dbReference>
<dbReference type="PANTHER" id="PTHR41709">
    <property type="entry name" value="KAIB-LIKE PROTEIN 1"/>
    <property type="match status" value="1"/>
</dbReference>
<dbReference type="GO" id="GO:0048511">
    <property type="term" value="P:rhythmic process"/>
    <property type="evidence" value="ECO:0007669"/>
    <property type="project" value="InterPro"/>
</dbReference>
<dbReference type="PANTHER" id="PTHR41709:SF2">
    <property type="entry name" value="CIRCADIAN CLOCK PROTEIN KAIB2"/>
    <property type="match status" value="1"/>
</dbReference>
<dbReference type="Proteomes" id="UP000218418">
    <property type="component" value="Chromosome"/>
</dbReference>
<evidence type="ECO:0000259" key="1">
    <source>
        <dbReference type="SMART" id="SM01248"/>
    </source>
</evidence>
<dbReference type="EMBL" id="AP018227">
    <property type="protein sequence ID" value="BAY80594.1"/>
    <property type="molecule type" value="Genomic_DNA"/>
</dbReference>
<dbReference type="Gene3D" id="3.40.30.10">
    <property type="entry name" value="Glutaredoxin"/>
    <property type="match status" value="1"/>
</dbReference>
<dbReference type="Pfam" id="PF07689">
    <property type="entry name" value="KaiB"/>
    <property type="match status" value="1"/>
</dbReference>
<keyword evidence="3" id="KW-1185">Reference proteome</keyword>
<dbReference type="SUPFAM" id="SSF52833">
    <property type="entry name" value="Thioredoxin-like"/>
    <property type="match status" value="1"/>
</dbReference>
<evidence type="ECO:0000313" key="2">
    <source>
        <dbReference type="EMBL" id="BAY80594.1"/>
    </source>
</evidence>
<evidence type="ECO:0000313" key="3">
    <source>
        <dbReference type="Proteomes" id="UP000218418"/>
    </source>
</evidence>